<reference evidence="2 3" key="1">
    <citation type="submission" date="2020-08" db="EMBL/GenBank/DDBJ databases">
        <title>Genomic Encyclopedia of Type Strains, Phase IV (KMG-IV): sequencing the most valuable type-strain genomes for metagenomic binning, comparative biology and taxonomic classification.</title>
        <authorList>
            <person name="Goeker M."/>
        </authorList>
    </citation>
    <scope>NUCLEOTIDE SEQUENCE [LARGE SCALE GENOMIC DNA]</scope>
    <source>
        <strain evidence="2 3">DSM 29568</strain>
    </source>
</reference>
<evidence type="ECO:0000313" key="2">
    <source>
        <dbReference type="EMBL" id="MBB4117928.1"/>
    </source>
</evidence>
<keyword evidence="3" id="KW-1185">Reference proteome</keyword>
<protein>
    <submittedName>
        <fullName evidence="2">Uncharacterized protein</fullName>
    </submittedName>
</protein>
<dbReference type="Proteomes" id="UP000553034">
    <property type="component" value="Unassembled WGS sequence"/>
</dbReference>
<feature type="chain" id="PRO_5032779216" evidence="1">
    <location>
        <begin position="21"/>
        <end position="287"/>
    </location>
</feature>
<organism evidence="2 3">
    <name type="scientific">Mesonia hippocampi</name>
    <dbReference type="NCBI Taxonomy" id="1628250"/>
    <lineage>
        <taxon>Bacteria</taxon>
        <taxon>Pseudomonadati</taxon>
        <taxon>Bacteroidota</taxon>
        <taxon>Flavobacteriia</taxon>
        <taxon>Flavobacteriales</taxon>
        <taxon>Flavobacteriaceae</taxon>
        <taxon>Mesonia</taxon>
    </lineage>
</organism>
<gene>
    <name evidence="2" type="ORF">GGR32_000200</name>
</gene>
<comment type="caution">
    <text evidence="2">The sequence shown here is derived from an EMBL/GenBank/DDBJ whole genome shotgun (WGS) entry which is preliminary data.</text>
</comment>
<evidence type="ECO:0000256" key="1">
    <source>
        <dbReference type="SAM" id="SignalP"/>
    </source>
</evidence>
<keyword evidence="1" id="KW-0732">Signal</keyword>
<evidence type="ECO:0000313" key="3">
    <source>
        <dbReference type="Proteomes" id="UP000553034"/>
    </source>
</evidence>
<dbReference type="AlphaFoldDB" id="A0A840EID9"/>
<proteinExistence type="predicted"/>
<feature type="signal peptide" evidence="1">
    <location>
        <begin position="1"/>
        <end position="20"/>
    </location>
</feature>
<dbReference type="EMBL" id="JACIFO010000001">
    <property type="protein sequence ID" value="MBB4117928.1"/>
    <property type="molecule type" value="Genomic_DNA"/>
</dbReference>
<dbReference type="RefSeq" id="WP_183475577.1">
    <property type="nucleotide sequence ID" value="NZ_JACIFO010000001.1"/>
</dbReference>
<name>A0A840EID9_9FLAO</name>
<sequence>MNTIKLIVLLFCISACTSQTENSITLEGKWKITDWTYSSFVGRSLDTDEVENMNTSFNDLIIEFNTDNTFASNNPKFFEHLEKKTYHVSEYQEIIIDNQPYILLLRGGNCYFFFDNIVLQLEKIKTYKGAKNKFEEIPIDNSKVAKIKDKKLSPTETIYAIENVTIPPKLKMTEFDDDCRIDCLYRSFQSAIKYHLDYVQAHKDTSYFIDFVIDTKGDIRNIEIKAVSNTKKRQRTISTETSTTENTILKQDIVRSLSVFHDILLPGKKDGKNVNTQIKLEVRLISS</sequence>
<accession>A0A840EID9</accession>